<keyword evidence="2 6" id="KW-0378">Hydrolase</keyword>
<dbReference type="SUPFAM" id="SSF75005">
    <property type="entry name" value="Arabinanase/levansucrase/invertase"/>
    <property type="match status" value="1"/>
</dbReference>
<dbReference type="Gene3D" id="2.115.10.20">
    <property type="entry name" value="Glycosyl hydrolase domain, family 43"/>
    <property type="match status" value="1"/>
</dbReference>
<feature type="site" description="Important for catalytic activity, responsible for pKa modulation of the active site Glu and correct orientation of both the proton donor and substrate" evidence="5">
    <location>
        <position position="133"/>
    </location>
</feature>
<organism evidence="8 9">
    <name type="scientific">Setomelanomma holmii</name>
    <dbReference type="NCBI Taxonomy" id="210430"/>
    <lineage>
        <taxon>Eukaryota</taxon>
        <taxon>Fungi</taxon>
        <taxon>Dikarya</taxon>
        <taxon>Ascomycota</taxon>
        <taxon>Pezizomycotina</taxon>
        <taxon>Dothideomycetes</taxon>
        <taxon>Pleosporomycetidae</taxon>
        <taxon>Pleosporales</taxon>
        <taxon>Pleosporineae</taxon>
        <taxon>Phaeosphaeriaceae</taxon>
        <taxon>Setomelanomma</taxon>
    </lineage>
</organism>
<dbReference type="InterPro" id="IPR006710">
    <property type="entry name" value="Glyco_hydro_43"/>
</dbReference>
<feature type="active site" description="Proton donor" evidence="4">
    <location>
        <position position="194"/>
    </location>
</feature>
<reference evidence="8" key="1">
    <citation type="journal article" date="2020" name="Stud. Mycol.">
        <title>101 Dothideomycetes genomes: a test case for predicting lifestyles and emergence of pathogens.</title>
        <authorList>
            <person name="Haridas S."/>
            <person name="Albert R."/>
            <person name="Binder M."/>
            <person name="Bloem J."/>
            <person name="Labutti K."/>
            <person name="Salamov A."/>
            <person name="Andreopoulos B."/>
            <person name="Baker S."/>
            <person name="Barry K."/>
            <person name="Bills G."/>
            <person name="Bluhm B."/>
            <person name="Cannon C."/>
            <person name="Castanera R."/>
            <person name="Culley D."/>
            <person name="Daum C."/>
            <person name="Ezra D."/>
            <person name="Gonzalez J."/>
            <person name="Henrissat B."/>
            <person name="Kuo A."/>
            <person name="Liang C."/>
            <person name="Lipzen A."/>
            <person name="Lutzoni F."/>
            <person name="Magnuson J."/>
            <person name="Mondo S."/>
            <person name="Nolan M."/>
            <person name="Ohm R."/>
            <person name="Pangilinan J."/>
            <person name="Park H.-J."/>
            <person name="Ramirez L."/>
            <person name="Alfaro M."/>
            <person name="Sun H."/>
            <person name="Tritt A."/>
            <person name="Yoshinaga Y."/>
            <person name="Zwiers L.-H."/>
            <person name="Turgeon B."/>
            <person name="Goodwin S."/>
            <person name="Spatafora J."/>
            <person name="Crous P."/>
            <person name="Grigoriev I."/>
        </authorList>
    </citation>
    <scope>NUCLEOTIDE SEQUENCE</scope>
    <source>
        <strain evidence="8">CBS 110217</strain>
    </source>
</reference>
<evidence type="ECO:0000256" key="1">
    <source>
        <dbReference type="ARBA" id="ARBA00009865"/>
    </source>
</evidence>
<comment type="similarity">
    <text evidence="1 6">Belongs to the glycosyl hydrolase 43 family.</text>
</comment>
<keyword evidence="3 6" id="KW-0326">Glycosidase</keyword>
<proteinExistence type="inferred from homology"/>
<name>A0A9P4LSM7_9PLEO</name>
<gene>
    <name evidence="8" type="ORF">EK21DRAFT_57706</name>
</gene>
<feature type="active site" description="Proton acceptor" evidence="4">
    <location>
        <position position="15"/>
    </location>
</feature>
<dbReference type="EMBL" id="ML978164">
    <property type="protein sequence ID" value="KAF2033914.1"/>
    <property type="molecule type" value="Genomic_DNA"/>
</dbReference>
<dbReference type="AlphaFoldDB" id="A0A9P4LSM7"/>
<dbReference type="PANTHER" id="PTHR42812:SF16">
    <property type="entry name" value="HYDROLASE, PUTATIVE (AFU_ORTHOLOGUE AFUA_7G06110)-RELATED"/>
    <property type="match status" value="1"/>
</dbReference>
<dbReference type="PANTHER" id="PTHR42812">
    <property type="entry name" value="BETA-XYLOSIDASE"/>
    <property type="match status" value="1"/>
</dbReference>
<evidence type="ECO:0000313" key="9">
    <source>
        <dbReference type="Proteomes" id="UP000799777"/>
    </source>
</evidence>
<evidence type="ECO:0000256" key="2">
    <source>
        <dbReference type="ARBA" id="ARBA00022801"/>
    </source>
</evidence>
<dbReference type="GO" id="GO:0004553">
    <property type="term" value="F:hydrolase activity, hydrolyzing O-glycosyl compounds"/>
    <property type="evidence" value="ECO:0007669"/>
    <property type="project" value="InterPro"/>
</dbReference>
<dbReference type="Pfam" id="PF17851">
    <property type="entry name" value="GH43_C2"/>
    <property type="match status" value="1"/>
</dbReference>
<dbReference type="Pfam" id="PF04616">
    <property type="entry name" value="Glyco_hydro_43"/>
    <property type="match status" value="1"/>
</dbReference>
<dbReference type="CDD" id="cd18617">
    <property type="entry name" value="GH43_XynB-like"/>
    <property type="match status" value="1"/>
</dbReference>
<evidence type="ECO:0000256" key="4">
    <source>
        <dbReference type="PIRSR" id="PIRSR606710-1"/>
    </source>
</evidence>
<dbReference type="InterPro" id="IPR013320">
    <property type="entry name" value="ConA-like_dom_sf"/>
</dbReference>
<comment type="caution">
    <text evidence="8">The sequence shown here is derived from an EMBL/GenBank/DDBJ whole genome shotgun (WGS) entry which is preliminary data.</text>
</comment>
<dbReference type="Gene3D" id="2.60.120.200">
    <property type="match status" value="1"/>
</dbReference>
<protein>
    <recommendedName>
        <fullName evidence="7">Beta-xylosidase C-terminal Concanavalin A-like domain-containing protein</fullName>
    </recommendedName>
</protein>
<accession>A0A9P4LSM7</accession>
<dbReference type="Proteomes" id="UP000799777">
    <property type="component" value="Unassembled WGS sequence"/>
</dbReference>
<dbReference type="InterPro" id="IPR051795">
    <property type="entry name" value="Glycosyl_Hydrlase_43"/>
</dbReference>
<dbReference type="SUPFAM" id="SSF49899">
    <property type="entry name" value="Concanavalin A-like lectins/glucanases"/>
    <property type="match status" value="1"/>
</dbReference>
<keyword evidence="9" id="KW-1185">Reference proteome</keyword>
<evidence type="ECO:0000259" key="7">
    <source>
        <dbReference type="Pfam" id="PF17851"/>
    </source>
</evidence>
<evidence type="ECO:0000256" key="5">
    <source>
        <dbReference type="PIRSR" id="PIRSR606710-2"/>
    </source>
</evidence>
<dbReference type="InterPro" id="IPR023296">
    <property type="entry name" value="Glyco_hydro_beta-prop_sf"/>
</dbReference>
<evidence type="ECO:0000256" key="6">
    <source>
        <dbReference type="RuleBase" id="RU361187"/>
    </source>
</evidence>
<evidence type="ECO:0000313" key="8">
    <source>
        <dbReference type="EMBL" id="KAF2033914.1"/>
    </source>
</evidence>
<sequence>MARYNNPILPGFNPDPSIVRVNDDFFCVTSSFEYVPGAPIYHSKDLIKWTLIGHALTRKSQLDIRTPEPGGGVWATTIRHHDGIFYIITNSFDRYRPQADDRVWPHGFYVKTANIWDDSTWSDPVYFDQVGFDFDLFWDDDGTVYLSSTYRKVDRDPDSKLKEFAIHVSTVDLETGSLTCGPKMIRESSSGVAEGSHIFKLNGYYYLFTAEGGTESGHCEYVSRSRDSPFGPWEMATHNPLWWNTTDDEVQNTGHCDIVEDTHGQWWALCLGVRPRREDNKWRTSVFGRESMLLPVRWENDWPIFNDGIPVTLQMTGPRAYERDEDKSWRDDFDRNELSLGWYRKNTPIKKDYSLKDRPEYLTLHGGPYTLSTPASPTMYLRKQRHWPVVWETQVDFEPNSPRVEAGTVVWWNYTSFASIGLRMQVKDGASQRFIRFTPPSNTGDTVDSPISIEGEVEFIVDCTATSYRFGYHERSSEGDEWIWLGEIDTQILTRNPEIGQPFTGMMLGLYSFGDLEPVLTSAHFAFAEFR</sequence>
<dbReference type="OrthoDB" id="2139957at2759"/>
<feature type="domain" description="Beta-xylosidase C-terminal Concanavalin A-like" evidence="7">
    <location>
        <begin position="330"/>
        <end position="531"/>
    </location>
</feature>
<dbReference type="GO" id="GO:0005975">
    <property type="term" value="P:carbohydrate metabolic process"/>
    <property type="evidence" value="ECO:0007669"/>
    <property type="project" value="InterPro"/>
</dbReference>
<dbReference type="InterPro" id="IPR041542">
    <property type="entry name" value="GH43_C2"/>
</dbReference>
<evidence type="ECO:0000256" key="3">
    <source>
        <dbReference type="ARBA" id="ARBA00023295"/>
    </source>
</evidence>